<evidence type="ECO:0000256" key="3">
    <source>
        <dbReference type="ARBA" id="ARBA00023125"/>
    </source>
</evidence>
<evidence type="ECO:0000256" key="2">
    <source>
        <dbReference type="ARBA" id="ARBA00023015"/>
    </source>
</evidence>
<evidence type="ECO:0000313" key="7">
    <source>
        <dbReference type="EMBL" id="KAK9126286.1"/>
    </source>
</evidence>
<dbReference type="EMBL" id="JBBNAG010000006">
    <property type="protein sequence ID" value="KAK9126286.1"/>
    <property type="molecule type" value="Genomic_DNA"/>
</dbReference>
<dbReference type="Gene3D" id="2.40.330.10">
    <property type="entry name" value="DNA-binding pseudobarrel domain"/>
    <property type="match status" value="1"/>
</dbReference>
<dbReference type="InterPro" id="IPR015300">
    <property type="entry name" value="DNA-bd_pseudobarrel_sf"/>
</dbReference>
<feature type="domain" description="TF-B3" evidence="6">
    <location>
        <begin position="12"/>
        <end position="117"/>
    </location>
</feature>
<dbReference type="Pfam" id="PF02362">
    <property type="entry name" value="B3"/>
    <property type="match status" value="1"/>
</dbReference>
<dbReference type="SMART" id="SM01019">
    <property type="entry name" value="B3"/>
    <property type="match status" value="1"/>
</dbReference>
<comment type="caution">
    <text evidence="7">The sequence shown here is derived from an EMBL/GenBank/DDBJ whole genome shotgun (WGS) entry which is preliminary data.</text>
</comment>
<dbReference type="PROSITE" id="PS50863">
    <property type="entry name" value="B3"/>
    <property type="match status" value="1"/>
</dbReference>
<gene>
    <name evidence="7" type="ORF">Scep_015132</name>
</gene>
<dbReference type="InterPro" id="IPR044800">
    <property type="entry name" value="LEC2-like"/>
</dbReference>
<dbReference type="InterPro" id="IPR003340">
    <property type="entry name" value="B3_DNA-bd"/>
</dbReference>
<keyword evidence="5" id="KW-0539">Nucleus</keyword>
<evidence type="ECO:0000259" key="6">
    <source>
        <dbReference type="PROSITE" id="PS50863"/>
    </source>
</evidence>
<keyword evidence="2" id="KW-0805">Transcription regulation</keyword>
<accession>A0AAP0J570</accession>
<sequence>MMNSSNTKEQMFEKPLTPSDVGKLNRLVIPKQHAEKYFPLGRVDSASEKGFLLSFEDESGKPWRFRYSYWTSSQSYVLTKGWSRFVKENRLDAGDVVSFDRLRFDTDKFFIRCRRRSATTTTTTTSPHVLAHVPPSSSVEPAHPPLWAHAHAHAHAHALYHAHHLNNNNNGYPSYYSPPAFHHQPQQCYVDDLGRGVVGGEANAGVSSNKGGSSMRSVRLFGVNLECEMEAEDDDDDDDVDEVVELGPQDGSDCSGLSAQQGPAHLVFSQPHGPTHYTHMRCGPGGRVAVEATCRVLRWLDWEGKPNSKGRVRSDTDLEMVASAYNGVLKLKDSDKSSDDSKRIGWD</sequence>
<protein>
    <recommendedName>
        <fullName evidence="6">TF-B3 domain-containing protein</fullName>
    </recommendedName>
</protein>
<organism evidence="7 8">
    <name type="scientific">Stephania cephalantha</name>
    <dbReference type="NCBI Taxonomy" id="152367"/>
    <lineage>
        <taxon>Eukaryota</taxon>
        <taxon>Viridiplantae</taxon>
        <taxon>Streptophyta</taxon>
        <taxon>Embryophyta</taxon>
        <taxon>Tracheophyta</taxon>
        <taxon>Spermatophyta</taxon>
        <taxon>Magnoliopsida</taxon>
        <taxon>Ranunculales</taxon>
        <taxon>Menispermaceae</taxon>
        <taxon>Menispermoideae</taxon>
        <taxon>Cissampelideae</taxon>
        <taxon>Stephania</taxon>
    </lineage>
</organism>
<dbReference type="AlphaFoldDB" id="A0AAP0J570"/>
<keyword evidence="4" id="KW-0804">Transcription</keyword>
<dbReference type="PANTHER" id="PTHR31140:SF70">
    <property type="entry name" value="B3 DOMAIN-CONTAINING PROTEIN OS11G0156000"/>
    <property type="match status" value="1"/>
</dbReference>
<evidence type="ECO:0000256" key="5">
    <source>
        <dbReference type="ARBA" id="ARBA00023242"/>
    </source>
</evidence>
<dbReference type="GO" id="GO:0005634">
    <property type="term" value="C:nucleus"/>
    <property type="evidence" value="ECO:0007669"/>
    <property type="project" value="UniProtKB-SubCell"/>
</dbReference>
<evidence type="ECO:0000313" key="8">
    <source>
        <dbReference type="Proteomes" id="UP001419268"/>
    </source>
</evidence>
<comment type="subcellular location">
    <subcellularLocation>
        <location evidence="1">Nucleus</location>
    </subcellularLocation>
</comment>
<dbReference type="SUPFAM" id="SSF101936">
    <property type="entry name" value="DNA-binding pseudobarrel domain"/>
    <property type="match status" value="1"/>
</dbReference>
<dbReference type="Proteomes" id="UP001419268">
    <property type="component" value="Unassembled WGS sequence"/>
</dbReference>
<evidence type="ECO:0000256" key="1">
    <source>
        <dbReference type="ARBA" id="ARBA00004123"/>
    </source>
</evidence>
<keyword evidence="3" id="KW-0238">DNA-binding</keyword>
<keyword evidence="8" id="KW-1185">Reference proteome</keyword>
<dbReference type="CDD" id="cd10017">
    <property type="entry name" value="B3_DNA"/>
    <property type="match status" value="1"/>
</dbReference>
<dbReference type="GO" id="GO:0003677">
    <property type="term" value="F:DNA binding"/>
    <property type="evidence" value="ECO:0007669"/>
    <property type="project" value="UniProtKB-KW"/>
</dbReference>
<evidence type="ECO:0000256" key="4">
    <source>
        <dbReference type="ARBA" id="ARBA00023163"/>
    </source>
</evidence>
<name>A0AAP0J570_9MAGN</name>
<dbReference type="PANTHER" id="PTHR31140">
    <property type="entry name" value="B3 DOMAIN-CONTAINING TRANSCRIPTION FACTOR ABI3"/>
    <property type="match status" value="1"/>
</dbReference>
<reference evidence="7 8" key="1">
    <citation type="submission" date="2024-01" db="EMBL/GenBank/DDBJ databases">
        <title>Genome assemblies of Stephania.</title>
        <authorList>
            <person name="Yang L."/>
        </authorList>
    </citation>
    <scope>NUCLEOTIDE SEQUENCE [LARGE SCALE GENOMIC DNA]</scope>
    <source>
        <strain evidence="7">JXDWG</strain>
        <tissue evidence="7">Leaf</tissue>
    </source>
</reference>
<proteinExistence type="predicted"/>
<dbReference type="GO" id="GO:0003700">
    <property type="term" value="F:DNA-binding transcription factor activity"/>
    <property type="evidence" value="ECO:0007669"/>
    <property type="project" value="InterPro"/>
</dbReference>